<protein>
    <recommendedName>
        <fullName evidence="1">DUF2383 domain-containing protein</fullName>
    </recommendedName>
</protein>
<dbReference type="NCBIfam" id="TIGR02284">
    <property type="entry name" value="PA2169 family four-helix-bundle protein"/>
    <property type="match status" value="1"/>
</dbReference>
<dbReference type="AlphaFoldDB" id="A0A1I1GLF6"/>
<dbReference type="SUPFAM" id="SSF47240">
    <property type="entry name" value="Ferritin-like"/>
    <property type="match status" value="1"/>
</dbReference>
<dbReference type="InterPro" id="IPR019052">
    <property type="entry name" value="DUF2383"/>
</dbReference>
<dbReference type="RefSeq" id="WP_092541133.1">
    <property type="nucleotide sequence ID" value="NZ_FOKV01000002.1"/>
</dbReference>
<evidence type="ECO:0000313" key="2">
    <source>
        <dbReference type="EMBL" id="SFC10010.1"/>
    </source>
</evidence>
<evidence type="ECO:0000259" key="1">
    <source>
        <dbReference type="Pfam" id="PF09537"/>
    </source>
</evidence>
<dbReference type="InterPro" id="IPR011971">
    <property type="entry name" value="CHP02284"/>
</dbReference>
<feature type="domain" description="DUF2383" evidence="1">
    <location>
        <begin position="10"/>
        <end position="118"/>
    </location>
</feature>
<accession>A0A1I1GLF6</accession>
<proteinExistence type="predicted"/>
<dbReference type="InterPro" id="IPR012347">
    <property type="entry name" value="Ferritin-like"/>
</dbReference>
<sequence length="153" mass="17777">MEKINDSKKIANALQELLEKNCDAEQVYKDGLNDTEDNLLKDFILTQAKQRARFAKELERELYQIDHLPAASGTLQGTLQRTWMDLKTIFSKNKDEIILEECLKGEKESAEEYERAIAQYNFSEDVLRVLNGQLDEINYTLTKISSIKDLEHY</sequence>
<keyword evidence="3" id="KW-1185">Reference proteome</keyword>
<name>A0A1I1GLF6_9FLAO</name>
<dbReference type="STRING" id="1334022.SAMN04487907_102240"/>
<dbReference type="OrthoDB" id="282393at2"/>
<reference evidence="3" key="1">
    <citation type="submission" date="2016-10" db="EMBL/GenBank/DDBJ databases">
        <authorList>
            <person name="Varghese N."/>
            <person name="Submissions S."/>
        </authorList>
    </citation>
    <scope>NUCLEOTIDE SEQUENCE [LARGE SCALE GENOMIC DNA]</scope>
    <source>
        <strain evidence="3">DSM 24499</strain>
    </source>
</reference>
<dbReference type="Proteomes" id="UP000199438">
    <property type="component" value="Unassembled WGS sequence"/>
</dbReference>
<evidence type="ECO:0000313" key="3">
    <source>
        <dbReference type="Proteomes" id="UP000199438"/>
    </source>
</evidence>
<dbReference type="EMBL" id="FOKV01000002">
    <property type="protein sequence ID" value="SFC10010.1"/>
    <property type="molecule type" value="Genomic_DNA"/>
</dbReference>
<dbReference type="Pfam" id="PF09537">
    <property type="entry name" value="DUF2383"/>
    <property type="match status" value="1"/>
</dbReference>
<dbReference type="Gene3D" id="1.20.1260.10">
    <property type="match status" value="1"/>
</dbReference>
<dbReference type="InterPro" id="IPR009078">
    <property type="entry name" value="Ferritin-like_SF"/>
</dbReference>
<gene>
    <name evidence="2" type="ORF">SAMN04487907_102240</name>
</gene>
<organism evidence="2 3">
    <name type="scientific">Zunongwangia mangrovi</name>
    <dbReference type="NCBI Taxonomy" id="1334022"/>
    <lineage>
        <taxon>Bacteria</taxon>
        <taxon>Pseudomonadati</taxon>
        <taxon>Bacteroidota</taxon>
        <taxon>Flavobacteriia</taxon>
        <taxon>Flavobacteriales</taxon>
        <taxon>Flavobacteriaceae</taxon>
        <taxon>Zunongwangia</taxon>
    </lineage>
</organism>